<proteinExistence type="predicted"/>
<name>A0ACA9K4N9_9GLOM</name>
<dbReference type="EMBL" id="CAJVPT010000890">
    <property type="protein sequence ID" value="CAG8452331.1"/>
    <property type="molecule type" value="Genomic_DNA"/>
</dbReference>
<evidence type="ECO:0000313" key="2">
    <source>
        <dbReference type="Proteomes" id="UP000789525"/>
    </source>
</evidence>
<keyword evidence="2" id="KW-1185">Reference proteome</keyword>
<dbReference type="Proteomes" id="UP000789525">
    <property type="component" value="Unassembled WGS sequence"/>
</dbReference>
<reference evidence="1" key="1">
    <citation type="submission" date="2021-06" db="EMBL/GenBank/DDBJ databases">
        <authorList>
            <person name="Kallberg Y."/>
            <person name="Tangrot J."/>
            <person name="Rosling A."/>
        </authorList>
    </citation>
    <scope>NUCLEOTIDE SEQUENCE</scope>
    <source>
        <strain evidence="1">CL356</strain>
    </source>
</reference>
<accession>A0ACA9K4N9</accession>
<organism evidence="1 2">
    <name type="scientific">Acaulospora colombiana</name>
    <dbReference type="NCBI Taxonomy" id="27376"/>
    <lineage>
        <taxon>Eukaryota</taxon>
        <taxon>Fungi</taxon>
        <taxon>Fungi incertae sedis</taxon>
        <taxon>Mucoromycota</taxon>
        <taxon>Glomeromycotina</taxon>
        <taxon>Glomeromycetes</taxon>
        <taxon>Diversisporales</taxon>
        <taxon>Acaulosporaceae</taxon>
        <taxon>Acaulospora</taxon>
    </lineage>
</organism>
<comment type="caution">
    <text evidence="1">The sequence shown here is derived from an EMBL/GenBank/DDBJ whole genome shotgun (WGS) entry which is preliminary data.</text>
</comment>
<protein>
    <submittedName>
        <fullName evidence="1">4413_t:CDS:1</fullName>
    </submittedName>
</protein>
<evidence type="ECO:0000313" key="1">
    <source>
        <dbReference type="EMBL" id="CAG8452331.1"/>
    </source>
</evidence>
<sequence length="561" mass="62327">MSEWTPQPPLFAFSHPSSKETEEVKQISVKLTDGDPTKDYCDNNRAQDIDPTIMASNSPRNSIISTSRRNSVVAVTTNSRNSRHTGNEDCDNLWDDEFIGHIMNLVDSIGNETEQTSKACIKTDSGFAQIPEECKSQIPETPAQEYAQIVRNSIVSPTLESEPQLTEQVNSETTVLPSTETTGSSSVGQTLRRTMSNLSRRSSIHSRKSMDDSRSILSRTSRVSRVEKIAEVPEEESDTENNGRKIFSGKKKRASSDLAKSKSSNGFLRKFFKSKIDRIASLNKTPMSEEDAVDTDDRSVGGSADDIINSASSNNDINPDSSSMTEEEWQRVFKVCEEQGVSLLGKKRNHIHSNVNDGVREPRDDYFTSANNGASKVTGEGGGNKGHSNFYLAMPNGQWMVRTRTASRKIIGLLFDLHAGYRPDSDSPKPLPWPVTVHFKNFPAEKLIRANVIDAMQDFFMSMIKEADFLRNGSTKKVMNLSKNDQTQLWDGLWSRNELTLGDVLHQILPELFPSPQPSENAFAVPVIHGVIPRLDTPIVGASQNLCYPDNFLHIVVLLAI</sequence>
<gene>
    <name evidence="1" type="ORF">ACOLOM_LOCUS805</name>
</gene>